<evidence type="ECO:0000313" key="1">
    <source>
        <dbReference type="EMBL" id="CAD9351816.1"/>
    </source>
</evidence>
<organism evidence="1">
    <name type="scientific">Ditylum brightwellii</name>
    <dbReference type="NCBI Taxonomy" id="49249"/>
    <lineage>
        <taxon>Eukaryota</taxon>
        <taxon>Sar</taxon>
        <taxon>Stramenopiles</taxon>
        <taxon>Ochrophyta</taxon>
        <taxon>Bacillariophyta</taxon>
        <taxon>Mediophyceae</taxon>
        <taxon>Lithodesmiophycidae</taxon>
        <taxon>Lithodesmiales</taxon>
        <taxon>Lithodesmiaceae</taxon>
        <taxon>Ditylum</taxon>
    </lineage>
</organism>
<reference evidence="1" key="1">
    <citation type="submission" date="2021-01" db="EMBL/GenBank/DDBJ databases">
        <authorList>
            <person name="Corre E."/>
            <person name="Pelletier E."/>
            <person name="Niang G."/>
            <person name="Scheremetjew M."/>
            <person name="Finn R."/>
            <person name="Kale V."/>
            <person name="Holt S."/>
            <person name="Cochrane G."/>
            <person name="Meng A."/>
            <person name="Brown T."/>
            <person name="Cohen L."/>
        </authorList>
    </citation>
    <scope>NUCLEOTIDE SEQUENCE</scope>
    <source>
        <strain evidence="1">Pop2</strain>
    </source>
</reference>
<sequence length="290" mass="32831">MYLNLNQGMDSLVARAHQIFITMPTKGGGSSMNTFTRRCNKETKIRKFGFIESVDLKELLVGSLQVKSVISLHVSSDTGLICLAMYPSQKTLMIHIHCEEGERVISGVKMISHHMCKMTYNKEDLKFRGYKKTVIAKNATHCILHAGYMIDYIARGHREVGGGAPKVLTCKLYDALQENAPQLVFLNYKQIDKLQTLLAKHHCPELLDELPIKVNMATDDEQKIYLYDSNDEKGAVRIEEWLDAKGPVLEWALNLRSEASCQAKTIHMEDELFGCPDEALKVTPESIKKW</sequence>
<proteinExistence type="predicted"/>
<dbReference type="EMBL" id="HBGN01034381">
    <property type="protein sequence ID" value="CAD9351816.1"/>
    <property type="molecule type" value="Transcribed_RNA"/>
</dbReference>
<protein>
    <submittedName>
        <fullName evidence="1">Uncharacterized protein</fullName>
    </submittedName>
</protein>
<accession>A0A7S1ZXE9</accession>
<dbReference type="AlphaFoldDB" id="A0A7S1ZXE9"/>
<gene>
    <name evidence="1" type="ORF">DBRI1063_LOCUS22133</name>
</gene>
<name>A0A7S1ZXE9_9STRA</name>